<evidence type="ECO:0000313" key="2">
    <source>
        <dbReference type="EMBL" id="KAB8071179.1"/>
    </source>
</evidence>
<protein>
    <submittedName>
        <fullName evidence="2">Uncharacterized protein</fullName>
    </submittedName>
</protein>
<keyword evidence="3" id="KW-1185">Reference proteome</keyword>
<keyword evidence="1" id="KW-0175">Coiled coil</keyword>
<feature type="coiled-coil region" evidence="1">
    <location>
        <begin position="259"/>
        <end position="353"/>
    </location>
</feature>
<evidence type="ECO:0000256" key="1">
    <source>
        <dbReference type="SAM" id="Coils"/>
    </source>
</evidence>
<name>A0A5N5WS63_9EURO</name>
<accession>A0A5N5WS63</accession>
<evidence type="ECO:0000313" key="3">
    <source>
        <dbReference type="Proteomes" id="UP000326565"/>
    </source>
</evidence>
<dbReference type="OrthoDB" id="4510215at2759"/>
<dbReference type="EMBL" id="ML732280">
    <property type="protein sequence ID" value="KAB8071179.1"/>
    <property type="molecule type" value="Genomic_DNA"/>
</dbReference>
<dbReference type="Proteomes" id="UP000326565">
    <property type="component" value="Unassembled WGS sequence"/>
</dbReference>
<sequence length="403" mass="45766">MINIGEVQIAKQKRLLKAKTEELRAVKQRMEEGWALAKQLSACPAPTEEPRQREPALLVELRQELARKDGEISVAQGRLRQVEDDAIARERSFSERVSKLEQQLALGKEQVESSFVNEFQSLRVEPQARNEQLVRQQLDTERQQLVIYNKELVAQNQEIMTKGQMLQASHDQLQLQLHDSLMTIKRGSDSALGHALYLQHELATAQSPAENVMKEAHESMVRSNEIEAGLRQSMSDLKHACDLTIAQERADADQARSYANEDRKQVSALRAENNDLQNRIAQRTIDILENRLKKWEGSCSSQEIRKRLSGNVGSISTALAQCQVKTSEQQTEIDELRRQLSQAKQGLVWLSEQEKKARVEDSVSWSKKNRVLEAECQSLRIKVSDASPLTPVRRQGRSPPTIP</sequence>
<gene>
    <name evidence="2" type="ORF">BDV29DRAFT_197587</name>
</gene>
<proteinExistence type="predicted"/>
<reference evidence="2 3" key="1">
    <citation type="submission" date="2019-04" db="EMBL/GenBank/DDBJ databases">
        <title>Friends and foes A comparative genomics study of 23 Aspergillus species from section Flavi.</title>
        <authorList>
            <consortium name="DOE Joint Genome Institute"/>
            <person name="Kjaerbolling I."/>
            <person name="Vesth T."/>
            <person name="Frisvad J.C."/>
            <person name="Nybo J.L."/>
            <person name="Theobald S."/>
            <person name="Kildgaard S."/>
            <person name="Isbrandt T."/>
            <person name="Kuo A."/>
            <person name="Sato A."/>
            <person name="Lyhne E.K."/>
            <person name="Kogle M.E."/>
            <person name="Wiebenga A."/>
            <person name="Kun R.S."/>
            <person name="Lubbers R.J."/>
            <person name="Makela M.R."/>
            <person name="Barry K."/>
            <person name="Chovatia M."/>
            <person name="Clum A."/>
            <person name="Daum C."/>
            <person name="Haridas S."/>
            <person name="He G."/>
            <person name="LaButti K."/>
            <person name="Lipzen A."/>
            <person name="Mondo S."/>
            <person name="Riley R."/>
            <person name="Salamov A."/>
            <person name="Simmons B.A."/>
            <person name="Magnuson J.K."/>
            <person name="Henrissat B."/>
            <person name="Mortensen U.H."/>
            <person name="Larsen T.O."/>
            <person name="Devries R.P."/>
            <person name="Grigoriev I.V."/>
            <person name="Machida M."/>
            <person name="Baker S.E."/>
            <person name="Andersen M.R."/>
        </authorList>
    </citation>
    <scope>NUCLEOTIDE SEQUENCE [LARGE SCALE GENOMIC DNA]</scope>
    <source>
        <strain evidence="2 3">CBS 151.66</strain>
    </source>
</reference>
<dbReference type="AlphaFoldDB" id="A0A5N5WS63"/>
<organism evidence="2 3">
    <name type="scientific">Aspergillus leporis</name>
    <dbReference type="NCBI Taxonomy" id="41062"/>
    <lineage>
        <taxon>Eukaryota</taxon>
        <taxon>Fungi</taxon>
        <taxon>Dikarya</taxon>
        <taxon>Ascomycota</taxon>
        <taxon>Pezizomycotina</taxon>
        <taxon>Eurotiomycetes</taxon>
        <taxon>Eurotiomycetidae</taxon>
        <taxon>Eurotiales</taxon>
        <taxon>Aspergillaceae</taxon>
        <taxon>Aspergillus</taxon>
        <taxon>Aspergillus subgen. Circumdati</taxon>
    </lineage>
</organism>